<reference evidence="4 5" key="1">
    <citation type="submission" date="2016-02" db="EMBL/GenBank/DDBJ databases">
        <title>Genome sequence of Halalkalicoccus paucihalophilus DSM 24557.</title>
        <authorList>
            <person name="Poehlein A."/>
            <person name="Daniel R."/>
        </authorList>
    </citation>
    <scope>NUCLEOTIDE SEQUENCE [LARGE SCALE GENOMIC DNA]</scope>
    <source>
        <strain evidence="4 5">DSM 24557</strain>
    </source>
</reference>
<proteinExistence type="predicted"/>
<dbReference type="RefSeq" id="WP_157078590.1">
    <property type="nucleotide sequence ID" value="NZ_LTAZ01000023.1"/>
</dbReference>
<feature type="transmembrane region" description="Helical" evidence="2">
    <location>
        <begin position="62"/>
        <end position="79"/>
    </location>
</feature>
<keyword evidence="5" id="KW-1185">Reference proteome</keyword>
<evidence type="ECO:0000313" key="4">
    <source>
        <dbReference type="EMBL" id="KYH23726.1"/>
    </source>
</evidence>
<evidence type="ECO:0000313" key="5">
    <source>
        <dbReference type="Proteomes" id="UP000075321"/>
    </source>
</evidence>
<organism evidence="4 5">
    <name type="scientific">Halalkalicoccus paucihalophilus</name>
    <dbReference type="NCBI Taxonomy" id="1008153"/>
    <lineage>
        <taxon>Archaea</taxon>
        <taxon>Methanobacteriati</taxon>
        <taxon>Methanobacteriota</taxon>
        <taxon>Stenosarchaea group</taxon>
        <taxon>Halobacteria</taxon>
        <taxon>Halobacteriales</taxon>
        <taxon>Halococcaceae</taxon>
        <taxon>Halalkalicoccus</taxon>
    </lineage>
</organism>
<feature type="domain" description="TraC-like" evidence="3">
    <location>
        <begin position="125"/>
        <end position="317"/>
    </location>
</feature>
<dbReference type="InterPro" id="IPR058596">
    <property type="entry name" value="TraC-like_dom"/>
</dbReference>
<comment type="caution">
    <text evidence="4">The sequence shown here is derived from an EMBL/GenBank/DDBJ whole genome shotgun (WGS) entry which is preliminary data.</text>
</comment>
<feature type="compositionally biased region" description="Acidic residues" evidence="1">
    <location>
        <begin position="1047"/>
        <end position="1056"/>
    </location>
</feature>
<feature type="transmembrane region" description="Helical" evidence="2">
    <location>
        <begin position="38"/>
        <end position="56"/>
    </location>
</feature>
<keyword evidence="2" id="KW-0472">Membrane</keyword>
<dbReference type="Proteomes" id="UP000075321">
    <property type="component" value="Unassembled WGS sequence"/>
</dbReference>
<evidence type="ECO:0000256" key="2">
    <source>
        <dbReference type="SAM" id="Phobius"/>
    </source>
</evidence>
<dbReference type="PATRIC" id="fig|1008153.3.peg.4512"/>
<dbReference type="EMBL" id="LTAZ01000023">
    <property type="protein sequence ID" value="KYH23726.1"/>
    <property type="molecule type" value="Genomic_DNA"/>
</dbReference>
<gene>
    <name evidence="4" type="ORF">HAPAU_42060</name>
</gene>
<dbReference type="SUPFAM" id="SSF52540">
    <property type="entry name" value="P-loop containing nucleoside triphosphate hydrolases"/>
    <property type="match status" value="1"/>
</dbReference>
<keyword evidence="2" id="KW-1133">Transmembrane helix</keyword>
<evidence type="ECO:0000256" key="1">
    <source>
        <dbReference type="SAM" id="MobiDB-lite"/>
    </source>
</evidence>
<accession>A0A151A7Q1</accession>
<dbReference type="InterPro" id="IPR027417">
    <property type="entry name" value="P-loop_NTPase"/>
</dbReference>
<sequence length="1067" mass="118323">MTDTDGSNEPADPTQVTAPAVDTSTPIWRWITFENAPFLIPTVLGLVGGLLAIPLLGLFVSGIVWVATMAWTSMVYLVVQQTASRTRPMWKLQDAIAFNRLQLAMPWTHAEVAASQIHQVEELYDDGTVETTDGRLVGAVRFDGVNTADMTEQERNRMVADLSAAVDEEIKDFDFRFYSTTDDFDPERIVGQYDREARSPRLQRERMAYVREMFNTVYEWFIDADEPTWQAREWRHYVIVEASADEQRAQYADLEGEDTGEDATDGIDAVTFSEMRDDLADRKRILRTDVAGSVADCSATSVGTQEMAALLRRFWSGQSPTDRLRDAEEQDDEAITPTEAVDDSQVTVSHSEDQLAEDLGIAASHFDATRGLVEIGQQVARTYWVSGWDPSPRSMFLRDLYTLRDDVDVDVCIHNRALDRDLVKDALRYDIRDLNVEQADRGTDISSLDVSESKKSYIRLYQQLAAEVTQPWAINGYITVRAGGRSVLEEFEDDVAETRGFDVLKRHHLEDTAESIRKAVGGSPANLTLVAPGLRQKEAFVASSPIGLDEYTDAVDGTDWMHGVRQLFGAENTGDVIEGGRSTLAGGGAIGAMFPFCSAIIHDENGTLWGRNTQNGSPVVVDEFDRGSSGHTLTIGTTRHGKTYAETLIDGRWFNERDDRTLIVADTQNGFTGLTEYCDGSHVVIDGSTPLNPLAISAPDDAYSVGRGDSDPVRLKVEEVSQFITGVLRAQGVSNTGDYVSSIEEIAMRTYRRAGIKPDDPESLEMDSPDMTDYLDVASDMIHSTEEYTISGHEAETGIKRDRLAELLDYLSGFRPNGKYHALLGDEDEDEDETTDMVDTMGLGLDDPAVDMVYLDLSETNVETSVMLQLVLGQVSQAIRKAPGQSKFVADEAHVLMHDERAVDWVTRAAREYARFESALSLISQHPSEFLASGSSDDKEVFKDQCSIIRFFRTPGVDVETLERFGMNAKQADRVRNGLVTGRSGKGYSECLISLQDHHGWIPMRVEASPFEDMLLNYDPNGGLEFAQYVADEHGGEQFEQLAANLEDDQEDEDGTDAIAKPALADD</sequence>
<feature type="region of interest" description="Disordered" evidence="1">
    <location>
        <begin position="1"/>
        <end position="20"/>
    </location>
</feature>
<dbReference type="Gene3D" id="3.40.50.300">
    <property type="entry name" value="P-loop containing nucleotide triphosphate hydrolases"/>
    <property type="match status" value="2"/>
</dbReference>
<dbReference type="OrthoDB" id="308309at2157"/>
<dbReference type="Pfam" id="PF26593">
    <property type="entry name" value="TraC-like"/>
    <property type="match status" value="1"/>
</dbReference>
<keyword evidence="2" id="KW-0812">Transmembrane</keyword>
<evidence type="ECO:0000259" key="3">
    <source>
        <dbReference type="Pfam" id="PF26593"/>
    </source>
</evidence>
<protein>
    <submittedName>
        <fullName evidence="4">AAA-like domain protein</fullName>
    </submittedName>
</protein>
<name>A0A151A7Q1_9EURY</name>
<dbReference type="AlphaFoldDB" id="A0A151A7Q1"/>
<feature type="region of interest" description="Disordered" evidence="1">
    <location>
        <begin position="1047"/>
        <end position="1067"/>
    </location>
</feature>